<gene>
    <name evidence="2" type="ORF">BU23DRAFT_583584</name>
</gene>
<feature type="domain" description="Heterokaryon incompatibility" evidence="1">
    <location>
        <begin position="25"/>
        <end position="113"/>
    </location>
</feature>
<dbReference type="Proteomes" id="UP000800036">
    <property type="component" value="Unassembled WGS sequence"/>
</dbReference>
<reference evidence="2" key="1">
    <citation type="journal article" date="2020" name="Stud. Mycol.">
        <title>101 Dothideomycetes genomes: a test case for predicting lifestyles and emergence of pathogens.</title>
        <authorList>
            <person name="Haridas S."/>
            <person name="Albert R."/>
            <person name="Binder M."/>
            <person name="Bloem J."/>
            <person name="Labutti K."/>
            <person name="Salamov A."/>
            <person name="Andreopoulos B."/>
            <person name="Baker S."/>
            <person name="Barry K."/>
            <person name="Bills G."/>
            <person name="Bluhm B."/>
            <person name="Cannon C."/>
            <person name="Castanera R."/>
            <person name="Culley D."/>
            <person name="Daum C."/>
            <person name="Ezra D."/>
            <person name="Gonzalez J."/>
            <person name="Henrissat B."/>
            <person name="Kuo A."/>
            <person name="Liang C."/>
            <person name="Lipzen A."/>
            <person name="Lutzoni F."/>
            <person name="Magnuson J."/>
            <person name="Mondo S."/>
            <person name="Nolan M."/>
            <person name="Ohm R."/>
            <person name="Pangilinan J."/>
            <person name="Park H.-J."/>
            <person name="Ramirez L."/>
            <person name="Alfaro M."/>
            <person name="Sun H."/>
            <person name="Tritt A."/>
            <person name="Yoshinaga Y."/>
            <person name="Zwiers L.-H."/>
            <person name="Turgeon B."/>
            <person name="Goodwin S."/>
            <person name="Spatafora J."/>
            <person name="Crous P."/>
            <person name="Grigoriev I."/>
        </authorList>
    </citation>
    <scope>NUCLEOTIDE SEQUENCE</scope>
    <source>
        <strain evidence="2">CBS 107.79</strain>
    </source>
</reference>
<dbReference type="AlphaFoldDB" id="A0A6A5UTV7"/>
<dbReference type="OrthoDB" id="674604at2759"/>
<dbReference type="PANTHER" id="PTHR10622:SF13">
    <property type="entry name" value="NACHT DOMAIN-CONTAINING PROTEIN"/>
    <property type="match status" value="1"/>
</dbReference>
<proteinExistence type="predicted"/>
<evidence type="ECO:0000313" key="3">
    <source>
        <dbReference type="Proteomes" id="UP000800036"/>
    </source>
</evidence>
<keyword evidence="3" id="KW-1185">Reference proteome</keyword>
<protein>
    <submittedName>
        <fullName evidence="2">HET-domain-containing protein</fullName>
    </submittedName>
</protein>
<evidence type="ECO:0000259" key="1">
    <source>
        <dbReference type="Pfam" id="PF06985"/>
    </source>
</evidence>
<sequence length="265" mass="31167">MRLLQRLQDDVFELTSFDDERPLPYAILSHTWIEGQEITYNEVVAGEGKNKKGYDKLRFCAEQAAKDGHQYFWIDACCINKADPVELSTAINSMYRWYQRAAKCYAYLSDVSVPEEVVDTQAFRIVWEEAFRRSWWFTRGWTLQELLAPPHVEFFSREGKRLGSKISLEQEIHEITRIPISALRSLSLHEFSVEVRTSWAARRRTTVKEDKVYCLLGIFGVFLPLIYGEGEDHAMLRLREEIQKRQQRQAVANVQDLRPKHYTQR</sequence>
<dbReference type="PANTHER" id="PTHR10622">
    <property type="entry name" value="HET DOMAIN-CONTAINING PROTEIN"/>
    <property type="match status" value="1"/>
</dbReference>
<dbReference type="InterPro" id="IPR010730">
    <property type="entry name" value="HET"/>
</dbReference>
<accession>A0A6A5UTV7</accession>
<name>A0A6A5UTV7_9PLEO</name>
<dbReference type="EMBL" id="ML976727">
    <property type="protein sequence ID" value="KAF1967810.1"/>
    <property type="molecule type" value="Genomic_DNA"/>
</dbReference>
<dbReference type="Pfam" id="PF06985">
    <property type="entry name" value="HET"/>
    <property type="match status" value="1"/>
</dbReference>
<evidence type="ECO:0000313" key="2">
    <source>
        <dbReference type="EMBL" id="KAF1967810.1"/>
    </source>
</evidence>
<organism evidence="2 3">
    <name type="scientific">Bimuria novae-zelandiae CBS 107.79</name>
    <dbReference type="NCBI Taxonomy" id="1447943"/>
    <lineage>
        <taxon>Eukaryota</taxon>
        <taxon>Fungi</taxon>
        <taxon>Dikarya</taxon>
        <taxon>Ascomycota</taxon>
        <taxon>Pezizomycotina</taxon>
        <taxon>Dothideomycetes</taxon>
        <taxon>Pleosporomycetidae</taxon>
        <taxon>Pleosporales</taxon>
        <taxon>Massarineae</taxon>
        <taxon>Didymosphaeriaceae</taxon>
        <taxon>Bimuria</taxon>
    </lineage>
</organism>